<comment type="caution">
    <text evidence="1">The sequence shown here is derived from an EMBL/GenBank/DDBJ whole genome shotgun (WGS) entry which is preliminary data.</text>
</comment>
<dbReference type="AlphaFoldDB" id="A0A8H3R1W5"/>
<organism evidence="1 2">
    <name type="scientific">Rhizophagus clarus</name>
    <dbReference type="NCBI Taxonomy" id="94130"/>
    <lineage>
        <taxon>Eukaryota</taxon>
        <taxon>Fungi</taxon>
        <taxon>Fungi incertae sedis</taxon>
        <taxon>Mucoromycota</taxon>
        <taxon>Glomeromycotina</taxon>
        <taxon>Glomeromycetes</taxon>
        <taxon>Glomerales</taxon>
        <taxon>Glomeraceae</taxon>
        <taxon>Rhizophagus</taxon>
    </lineage>
</organism>
<dbReference type="OrthoDB" id="2315391at2759"/>
<evidence type="ECO:0000313" key="2">
    <source>
        <dbReference type="Proteomes" id="UP000615446"/>
    </source>
</evidence>
<proteinExistence type="predicted"/>
<accession>A0A8H3R1W5</accession>
<protein>
    <recommendedName>
        <fullName evidence="3">Crinkler effector protein N-terminal domain-containing protein</fullName>
    </recommendedName>
</protein>
<name>A0A8H3R1W5_9GLOM</name>
<dbReference type="EMBL" id="BLAL01000285">
    <property type="protein sequence ID" value="GET00312.1"/>
    <property type="molecule type" value="Genomic_DNA"/>
</dbReference>
<evidence type="ECO:0008006" key="3">
    <source>
        <dbReference type="Google" id="ProtNLM"/>
    </source>
</evidence>
<dbReference type="Proteomes" id="UP000615446">
    <property type="component" value="Unassembled WGS sequence"/>
</dbReference>
<sequence>MNTVIARDIVSFRGAIEAAKRSARAGTCSPKVSDSLAMPLQQRNFEDAMHMVDEALYSNIMGRTEKSNYWCLVSGEPQGEIQSSLNLSNGHKIFIYLHIDEFQLIDLCLPMLQLLEDTGGLPRALERLFIVCFGPSGLNGKEFFAKLETENIVFASIFHEVKSTPVSEEEISDKDSNITIRSLERDKHIILSVSSKNDSFIIKMPFYFICLYNDVLDIVDPQLTKMLFEGNIYWQEWEKFVAYNEAFRTNLKIRLGKTHIKLQELYPCASELDEYFNYTVKLKELHVYESSEQFPTTTTELTNKSNGEKINWKSGNVVVINVIMHQEQVDDEDKKNIDSFYKFINDCTYIPFTIIFTSQPYEGETNLNFWDRNSLLNTLEGVGAASIDKALEKRPYFDDKEYLEVNPGAKNKKQKFGLLPI</sequence>
<evidence type="ECO:0000313" key="1">
    <source>
        <dbReference type="EMBL" id="GET00312.1"/>
    </source>
</evidence>
<gene>
    <name evidence="1" type="ORF">RCL2_002677600</name>
</gene>
<reference evidence="1" key="1">
    <citation type="submission" date="2019-10" db="EMBL/GenBank/DDBJ databases">
        <title>Conservation and host-specific expression of non-tandemly repeated heterogenous ribosome RNA gene in arbuscular mycorrhizal fungi.</title>
        <authorList>
            <person name="Maeda T."/>
            <person name="Kobayashi Y."/>
            <person name="Nakagawa T."/>
            <person name="Ezawa T."/>
            <person name="Yamaguchi K."/>
            <person name="Bino T."/>
            <person name="Nishimoto Y."/>
            <person name="Shigenobu S."/>
            <person name="Kawaguchi M."/>
        </authorList>
    </citation>
    <scope>NUCLEOTIDE SEQUENCE</scope>
    <source>
        <strain evidence="1">HR1</strain>
    </source>
</reference>